<name>A0ABQ2DF62_9DEIO</name>
<dbReference type="EMBL" id="BMOD01000033">
    <property type="protein sequence ID" value="GGJ55609.1"/>
    <property type="molecule type" value="Genomic_DNA"/>
</dbReference>
<reference evidence="3" key="1">
    <citation type="journal article" date="2019" name="Int. J. Syst. Evol. Microbiol.">
        <title>The Global Catalogue of Microorganisms (GCM) 10K type strain sequencing project: providing services to taxonomists for standard genome sequencing and annotation.</title>
        <authorList>
            <consortium name="The Broad Institute Genomics Platform"/>
            <consortium name="The Broad Institute Genome Sequencing Center for Infectious Disease"/>
            <person name="Wu L."/>
            <person name="Ma J."/>
        </authorList>
    </citation>
    <scope>NUCLEOTIDE SEQUENCE [LARGE SCALE GENOMIC DNA]</scope>
    <source>
        <strain evidence="3">JCM 14370</strain>
    </source>
</reference>
<accession>A0ABQ2DF62</accession>
<keyword evidence="3" id="KW-1185">Reference proteome</keyword>
<sequence>MVTPLKLSLPTLVEVAVTLVFFVGMVWSGERGRTSLAAWVYFYVLAQAALKTSSGTHLAETLPLIFLVLVTFKWAREKKMLSLQVQGWLALACLARVVFDVMQSQQ</sequence>
<proteinExistence type="predicted"/>
<evidence type="ECO:0000256" key="1">
    <source>
        <dbReference type="SAM" id="Phobius"/>
    </source>
</evidence>
<evidence type="ECO:0000313" key="2">
    <source>
        <dbReference type="EMBL" id="GGJ55609.1"/>
    </source>
</evidence>
<keyword evidence="1" id="KW-0472">Membrane</keyword>
<dbReference type="Proteomes" id="UP000632222">
    <property type="component" value="Unassembled WGS sequence"/>
</dbReference>
<evidence type="ECO:0000313" key="3">
    <source>
        <dbReference type="Proteomes" id="UP000632222"/>
    </source>
</evidence>
<keyword evidence="1" id="KW-1133">Transmembrane helix</keyword>
<keyword evidence="1" id="KW-0812">Transmembrane</keyword>
<comment type="caution">
    <text evidence="2">The sequence shown here is derived from an EMBL/GenBank/DDBJ whole genome shotgun (WGS) entry which is preliminary data.</text>
</comment>
<protein>
    <submittedName>
        <fullName evidence="2">Uncharacterized protein</fullName>
    </submittedName>
</protein>
<organism evidence="2 3">
    <name type="scientific">Deinococcus roseus</name>
    <dbReference type="NCBI Taxonomy" id="392414"/>
    <lineage>
        <taxon>Bacteria</taxon>
        <taxon>Thermotogati</taxon>
        <taxon>Deinococcota</taxon>
        <taxon>Deinococci</taxon>
        <taxon>Deinococcales</taxon>
        <taxon>Deinococcaceae</taxon>
        <taxon>Deinococcus</taxon>
    </lineage>
</organism>
<feature type="transmembrane region" description="Helical" evidence="1">
    <location>
        <begin position="7"/>
        <end position="27"/>
    </location>
</feature>
<gene>
    <name evidence="2" type="ORF">GCM10008938_47240</name>
</gene>
<feature type="transmembrane region" description="Helical" evidence="1">
    <location>
        <begin position="33"/>
        <end position="50"/>
    </location>
</feature>